<dbReference type="OrthoDB" id="9796770at2"/>
<keyword evidence="2" id="KW-0378">Hydrolase</keyword>
<name>A0A3S2WDJ1_9ACTN</name>
<accession>A0A3S2WDJ1</accession>
<dbReference type="GO" id="GO:0016020">
    <property type="term" value="C:membrane"/>
    <property type="evidence" value="ECO:0007669"/>
    <property type="project" value="TreeGrafter"/>
</dbReference>
<evidence type="ECO:0000259" key="1">
    <source>
        <dbReference type="Pfam" id="PF00561"/>
    </source>
</evidence>
<dbReference type="InterPro" id="IPR029058">
    <property type="entry name" value="AB_hydrolase_fold"/>
</dbReference>
<reference evidence="2 3" key="1">
    <citation type="submission" date="2019-01" db="EMBL/GenBank/DDBJ databases">
        <title>Genome sequences of Streptomyces and Rhizobium isolates collected from root and soil.</title>
        <authorList>
            <person name="Chhettri S."/>
            <person name="Sevigny J.L."/>
            <person name="Sen A."/>
            <person name="Ennis N."/>
            <person name="Tisa L."/>
        </authorList>
    </citation>
    <scope>NUCLEOTIDE SEQUENCE [LARGE SCALE GENOMIC DNA]</scope>
    <source>
        <strain evidence="2 3">San01</strain>
    </source>
</reference>
<dbReference type="EMBL" id="RZYA01000016">
    <property type="protein sequence ID" value="RVU19872.1"/>
    <property type="molecule type" value="Genomic_DNA"/>
</dbReference>
<dbReference type="AlphaFoldDB" id="A0A3S2WDJ1"/>
<dbReference type="SUPFAM" id="SSF53474">
    <property type="entry name" value="alpha/beta-Hydrolases"/>
    <property type="match status" value="1"/>
</dbReference>
<dbReference type="Pfam" id="PF00561">
    <property type="entry name" value="Abhydrolase_1"/>
    <property type="match status" value="1"/>
</dbReference>
<evidence type="ECO:0000313" key="2">
    <source>
        <dbReference type="EMBL" id="RVU19872.1"/>
    </source>
</evidence>
<dbReference type="RefSeq" id="WP_127831127.1">
    <property type="nucleotide sequence ID" value="NZ_RZYA01000016.1"/>
</dbReference>
<organism evidence="2 3">
    <name type="scientific">Streptomyces antnestii</name>
    <dbReference type="NCBI Taxonomy" id="2494256"/>
    <lineage>
        <taxon>Bacteria</taxon>
        <taxon>Bacillati</taxon>
        <taxon>Actinomycetota</taxon>
        <taxon>Actinomycetes</taxon>
        <taxon>Kitasatosporales</taxon>
        <taxon>Streptomycetaceae</taxon>
        <taxon>Streptomyces</taxon>
    </lineage>
</organism>
<dbReference type="PANTHER" id="PTHR43798">
    <property type="entry name" value="MONOACYLGLYCEROL LIPASE"/>
    <property type="match status" value="1"/>
</dbReference>
<keyword evidence="3" id="KW-1185">Reference proteome</keyword>
<dbReference type="PRINTS" id="PR00111">
    <property type="entry name" value="ABHYDROLASE"/>
</dbReference>
<dbReference type="InterPro" id="IPR000073">
    <property type="entry name" value="AB_hydrolase_1"/>
</dbReference>
<dbReference type="Proteomes" id="UP000283128">
    <property type="component" value="Unassembled WGS sequence"/>
</dbReference>
<dbReference type="PANTHER" id="PTHR43798:SF33">
    <property type="entry name" value="HYDROLASE, PUTATIVE (AFU_ORTHOLOGUE AFUA_2G14860)-RELATED"/>
    <property type="match status" value="1"/>
</dbReference>
<proteinExistence type="predicted"/>
<evidence type="ECO:0000313" key="3">
    <source>
        <dbReference type="Proteomes" id="UP000283128"/>
    </source>
</evidence>
<gene>
    <name evidence="2" type="ORF">EOT10_28010</name>
</gene>
<dbReference type="InterPro" id="IPR050266">
    <property type="entry name" value="AB_hydrolase_sf"/>
</dbReference>
<protein>
    <submittedName>
        <fullName evidence="2">Alpha/beta hydrolase</fullName>
    </submittedName>
</protein>
<dbReference type="GO" id="GO:0016787">
    <property type="term" value="F:hydrolase activity"/>
    <property type="evidence" value="ECO:0007669"/>
    <property type="project" value="UniProtKB-KW"/>
</dbReference>
<comment type="caution">
    <text evidence="2">The sequence shown here is derived from an EMBL/GenBank/DDBJ whole genome shotgun (WGS) entry which is preliminary data.</text>
</comment>
<sequence length="283" mass="30269">MPAFTAPDGTRLAHHVVGEGEPLICLPGGPMRAAAYLGDLGGLAKRRRLVMLDLRGTGDSDVPADPATYRCDRQVDDVEALRVHLRLEQVDLLAHSAAGDLALLYAARHPRRVRTLTLVTGRARALGVDFTTQQRLEAADLRAGEPWFASAREAFGRIWDGSATDADFDAAVPFFYGRWDAAARAHAAGEVEQTNEAAAEVYASAGAFDPDAARAALSGWDARVLVLAGGRDGGPLPRVAAGIAELFPHTELVVQEGAGHFPWVDDPLRFTETVDAFLGGRRV</sequence>
<dbReference type="Gene3D" id="3.40.50.1820">
    <property type="entry name" value="alpha/beta hydrolase"/>
    <property type="match status" value="1"/>
</dbReference>
<feature type="domain" description="AB hydrolase-1" evidence="1">
    <location>
        <begin position="22"/>
        <end position="266"/>
    </location>
</feature>